<dbReference type="EMBL" id="CP001899">
    <property type="protein sequence ID" value="ADC64918.1"/>
    <property type="molecule type" value="Genomic_DNA"/>
</dbReference>
<evidence type="ECO:0000313" key="3">
    <source>
        <dbReference type="Proteomes" id="UP000002613"/>
    </source>
</evidence>
<reference evidence="2 3" key="2">
    <citation type="journal article" date="2011" name="Stand. Genomic Sci.">
        <title>Complete genome sequence of Ferroglobus placidus AEDII12DO.</title>
        <authorList>
            <person name="Anderson I."/>
            <person name="Risso C."/>
            <person name="Holmes D."/>
            <person name="Lucas S."/>
            <person name="Copeland A."/>
            <person name="Lapidus A."/>
            <person name="Cheng J.F."/>
            <person name="Bruce D."/>
            <person name="Goodwin L."/>
            <person name="Pitluck S."/>
            <person name="Saunders E."/>
            <person name="Brettin T."/>
            <person name="Detter J.C."/>
            <person name="Han C."/>
            <person name="Tapia R."/>
            <person name="Larimer F."/>
            <person name="Land M."/>
            <person name="Hauser L."/>
            <person name="Woyke T."/>
            <person name="Lovley D."/>
            <person name="Kyrpides N."/>
            <person name="Ivanova N."/>
        </authorList>
    </citation>
    <scope>NUCLEOTIDE SEQUENCE [LARGE SCALE GENOMIC DNA]</scope>
    <source>
        <strain evidence="3">DSM 10642 / AEDII12DO</strain>
    </source>
</reference>
<name>D3RWQ5_FERPA</name>
<dbReference type="HOGENOM" id="CLU_033975_2_0_2"/>
<dbReference type="RefSeq" id="WP_012965261.1">
    <property type="nucleotide sequence ID" value="NC_013849.1"/>
</dbReference>
<dbReference type="OrthoDB" id="51528at2157"/>
<dbReference type="GeneID" id="8778252"/>
<dbReference type="PANTHER" id="PTHR48207">
    <property type="entry name" value="SUCCINATE--HYDROXYMETHYLGLUTARATE COA-TRANSFERASE"/>
    <property type="match status" value="1"/>
</dbReference>
<dbReference type="SUPFAM" id="SSF89796">
    <property type="entry name" value="CoA-transferase family III (CaiB/BaiF)"/>
    <property type="match status" value="1"/>
</dbReference>
<accession>D3RWQ5</accession>
<dbReference type="KEGG" id="fpl:Ferp_0748"/>
<dbReference type="InterPro" id="IPR050483">
    <property type="entry name" value="CoA-transferase_III_domain"/>
</dbReference>
<dbReference type="Pfam" id="PF02515">
    <property type="entry name" value="CoA_transf_3"/>
    <property type="match status" value="1"/>
</dbReference>
<dbReference type="InterPro" id="IPR044855">
    <property type="entry name" value="CoA-Trfase_III_dom3_sf"/>
</dbReference>
<keyword evidence="3" id="KW-1185">Reference proteome</keyword>
<organism evidence="2 3">
    <name type="scientific">Ferroglobus placidus (strain DSM 10642 / AEDII12DO)</name>
    <dbReference type="NCBI Taxonomy" id="589924"/>
    <lineage>
        <taxon>Archaea</taxon>
        <taxon>Methanobacteriati</taxon>
        <taxon>Methanobacteriota</taxon>
        <taxon>Archaeoglobi</taxon>
        <taxon>Archaeoglobales</taxon>
        <taxon>Archaeoglobaceae</taxon>
        <taxon>Ferroglobus</taxon>
    </lineage>
</organism>
<sequence>MKKLPLEGVRVLDITRVIYGPWAATLLALLGAEVIHVEMPKSGDTLIRLVSPGGVFPRNLSPGMMCCNANKYFVAIDMRKEEGKELIRKLAAKCDVLMENFKPGTFDRWGIGYRQLSKINPRLIYVSMQGFGNWGELWERPSYDAYAQGITGLAEITGFEEAIPVKSQAWIGDFLSGTVAAFTTLAALYWRNKSGKGQFIDVSQAEVLMRAMDWTWLYISLTGENRRRYGNRDPAVVVSCIAKAKDGFVAIAAVRDDEYLALCEAMGREDLEKFVDYEKRVENSEEIYKAVEEWVKNKSVEEILRKAEESGFAASKVMNSKDIYESEHYRKRSAVQIFFDPIYEELCYPFALHFSNAELKVLWSMRPVGFDNEHVFKRILGLSDEKLRELYEKEVIGKWDESIPTTAPPEGKENRAFY</sequence>
<keyword evidence="1" id="KW-0808">Transferase</keyword>
<dbReference type="InterPro" id="IPR003673">
    <property type="entry name" value="CoA-Trfase_fam_III"/>
</dbReference>
<proteinExistence type="predicted"/>
<protein>
    <submittedName>
        <fullName evidence="2">L-carnitine dehydratase/bile acid-inducible protein F</fullName>
    </submittedName>
</protein>
<dbReference type="Gene3D" id="3.40.50.10540">
    <property type="entry name" value="Crotonobetainyl-coa:carnitine coa-transferase, domain 1"/>
    <property type="match status" value="1"/>
</dbReference>
<dbReference type="Proteomes" id="UP000002613">
    <property type="component" value="Chromosome"/>
</dbReference>
<gene>
    <name evidence="2" type="ordered locus">Ferp_0748</name>
</gene>
<dbReference type="PANTHER" id="PTHR48207:SF3">
    <property type="entry name" value="SUCCINATE--HYDROXYMETHYLGLUTARATE COA-TRANSFERASE"/>
    <property type="match status" value="1"/>
</dbReference>
<dbReference type="GO" id="GO:0008410">
    <property type="term" value="F:CoA-transferase activity"/>
    <property type="evidence" value="ECO:0007669"/>
    <property type="project" value="TreeGrafter"/>
</dbReference>
<evidence type="ECO:0000313" key="2">
    <source>
        <dbReference type="EMBL" id="ADC64918.1"/>
    </source>
</evidence>
<reference evidence="3" key="1">
    <citation type="submission" date="2010-02" db="EMBL/GenBank/DDBJ databases">
        <title>Complete sequence of Ferroglobus placidus DSM 10642.</title>
        <authorList>
            <consortium name="US DOE Joint Genome Institute"/>
            <person name="Lucas S."/>
            <person name="Copeland A."/>
            <person name="Lapidus A."/>
            <person name="Cheng J.-F."/>
            <person name="Bruce D."/>
            <person name="Goodwin L."/>
            <person name="Pitluck S."/>
            <person name="Saunders E."/>
            <person name="Brettin T."/>
            <person name="Detter J.C."/>
            <person name="Han C."/>
            <person name="Tapia R."/>
            <person name="Larimer F."/>
            <person name="Land M."/>
            <person name="Hauser L."/>
            <person name="Kyrpides N."/>
            <person name="Ivanova N."/>
            <person name="Holmes D."/>
            <person name="Lovley D."/>
            <person name="Kyrpides N."/>
            <person name="Anderson I.J."/>
            <person name="Woyke T."/>
        </authorList>
    </citation>
    <scope>NUCLEOTIDE SEQUENCE [LARGE SCALE GENOMIC DNA]</scope>
    <source>
        <strain evidence="3">DSM 10642 / AEDII12DO</strain>
    </source>
</reference>
<evidence type="ECO:0000256" key="1">
    <source>
        <dbReference type="ARBA" id="ARBA00022679"/>
    </source>
</evidence>
<dbReference type="InterPro" id="IPR023606">
    <property type="entry name" value="CoA-Trfase_III_dom_1_sf"/>
</dbReference>
<dbReference type="STRING" id="589924.Ferp_0748"/>
<dbReference type="AlphaFoldDB" id="D3RWQ5"/>
<dbReference type="PaxDb" id="589924-Ferp_0748"/>
<dbReference type="Gene3D" id="3.30.1540.10">
    <property type="entry name" value="formyl-coa transferase, domain 3"/>
    <property type="match status" value="1"/>
</dbReference>
<dbReference type="eggNOG" id="arCOG02304">
    <property type="taxonomic scope" value="Archaea"/>
</dbReference>